<keyword evidence="6" id="KW-0804">Transcription</keyword>
<feature type="DNA-binding region" description="OmpR/PhoB-type" evidence="8">
    <location>
        <begin position="133"/>
        <end position="232"/>
    </location>
</feature>
<sequence>MSQNILMIDDDRELCALLKTYLEMENYTVMLKHDGKSGLAEALNQRYQLVILDVMLPELNGFEVLTELRKISHVPVLMLTAKDSEIDKVSGLRLGADDYITKPFSTHEFVARVQSLIRRYTTLGGEQQQSKSLKRLTLSGLEIIPEKREVYVENVYVELTAKEFDLLYYLASQPGRVFTKRQIYQAVWENEYAFDDNNIMVHIRRLRKKIESNPEQPRYIQTVWGVGYKFASEGYDKSGGAKA</sequence>
<dbReference type="PANTHER" id="PTHR48111:SF40">
    <property type="entry name" value="PHOSPHATE REGULON TRANSCRIPTIONAL REGULATORY PROTEIN PHOB"/>
    <property type="match status" value="1"/>
</dbReference>
<comment type="subcellular location">
    <subcellularLocation>
        <location evidence="1">Cytoplasm</location>
    </subcellularLocation>
</comment>
<feature type="domain" description="Response regulatory" evidence="9">
    <location>
        <begin position="4"/>
        <end position="117"/>
    </location>
</feature>
<dbReference type="InterPro" id="IPR039420">
    <property type="entry name" value="WalR-like"/>
</dbReference>
<dbReference type="FunFam" id="3.40.50.2300:FF:000001">
    <property type="entry name" value="DNA-binding response regulator PhoB"/>
    <property type="match status" value="1"/>
</dbReference>
<dbReference type="InterPro" id="IPR036388">
    <property type="entry name" value="WH-like_DNA-bd_sf"/>
</dbReference>
<dbReference type="InterPro" id="IPR011006">
    <property type="entry name" value="CheY-like_superfamily"/>
</dbReference>
<evidence type="ECO:0000256" key="8">
    <source>
        <dbReference type="PROSITE-ProRule" id="PRU01091"/>
    </source>
</evidence>
<evidence type="ECO:0000256" key="3">
    <source>
        <dbReference type="ARBA" id="ARBA00023012"/>
    </source>
</evidence>
<dbReference type="InterPro" id="IPR001789">
    <property type="entry name" value="Sig_transdc_resp-reg_receiver"/>
</dbReference>
<dbReference type="SUPFAM" id="SSF52172">
    <property type="entry name" value="CheY-like"/>
    <property type="match status" value="1"/>
</dbReference>
<dbReference type="InterPro" id="IPR016032">
    <property type="entry name" value="Sig_transdc_resp-reg_C-effctor"/>
</dbReference>
<name>A0A920D037_9BACL</name>
<dbReference type="Proteomes" id="UP000683139">
    <property type="component" value="Unassembled WGS sequence"/>
</dbReference>
<keyword evidence="5 8" id="KW-0238">DNA-binding</keyword>
<feature type="domain" description="OmpR/PhoB-type" evidence="10">
    <location>
        <begin position="133"/>
        <end position="232"/>
    </location>
</feature>
<dbReference type="AlphaFoldDB" id="A0A920D037"/>
<evidence type="ECO:0000256" key="7">
    <source>
        <dbReference type="PROSITE-ProRule" id="PRU00169"/>
    </source>
</evidence>
<evidence type="ECO:0000313" key="11">
    <source>
        <dbReference type="EMBL" id="GIP17604.1"/>
    </source>
</evidence>
<feature type="modified residue" description="4-aspartylphosphate" evidence="7">
    <location>
        <position position="53"/>
    </location>
</feature>
<keyword evidence="3" id="KW-0902">Two-component regulatory system</keyword>
<dbReference type="GO" id="GO:0000156">
    <property type="term" value="F:phosphorelay response regulator activity"/>
    <property type="evidence" value="ECO:0007669"/>
    <property type="project" value="TreeGrafter"/>
</dbReference>
<organism evidence="11 12">
    <name type="scientific">Paenibacillus montaniterrae</name>
    <dbReference type="NCBI Taxonomy" id="429341"/>
    <lineage>
        <taxon>Bacteria</taxon>
        <taxon>Bacillati</taxon>
        <taxon>Bacillota</taxon>
        <taxon>Bacilli</taxon>
        <taxon>Bacillales</taxon>
        <taxon>Paenibacillaceae</taxon>
        <taxon>Paenibacillus</taxon>
    </lineage>
</organism>
<dbReference type="SMART" id="SM00862">
    <property type="entry name" value="Trans_reg_C"/>
    <property type="match status" value="1"/>
</dbReference>
<dbReference type="Gene3D" id="1.10.10.10">
    <property type="entry name" value="Winged helix-like DNA-binding domain superfamily/Winged helix DNA-binding domain"/>
    <property type="match status" value="1"/>
</dbReference>
<gene>
    <name evidence="11" type="ORF">J40TS1_32460</name>
</gene>
<evidence type="ECO:0000313" key="12">
    <source>
        <dbReference type="Proteomes" id="UP000683139"/>
    </source>
</evidence>
<dbReference type="GO" id="GO:0005829">
    <property type="term" value="C:cytosol"/>
    <property type="evidence" value="ECO:0007669"/>
    <property type="project" value="TreeGrafter"/>
</dbReference>
<reference evidence="11" key="1">
    <citation type="submission" date="2021-03" db="EMBL/GenBank/DDBJ databases">
        <title>Antimicrobial resistance genes in bacteria isolated from Japanese honey, and their potential for conferring macrolide and lincosamide resistance in the American foulbrood pathogen Paenibacillus larvae.</title>
        <authorList>
            <person name="Okamoto M."/>
            <person name="Kumagai M."/>
            <person name="Kanamori H."/>
            <person name="Takamatsu D."/>
        </authorList>
    </citation>
    <scope>NUCLEOTIDE SEQUENCE</scope>
    <source>
        <strain evidence="11">J40TS1</strain>
    </source>
</reference>
<dbReference type="GO" id="GO:0006355">
    <property type="term" value="P:regulation of DNA-templated transcription"/>
    <property type="evidence" value="ECO:0007669"/>
    <property type="project" value="InterPro"/>
</dbReference>
<evidence type="ECO:0000256" key="4">
    <source>
        <dbReference type="ARBA" id="ARBA00023015"/>
    </source>
</evidence>
<dbReference type="Gene3D" id="6.10.250.690">
    <property type="match status" value="1"/>
</dbReference>
<keyword evidence="12" id="KW-1185">Reference proteome</keyword>
<dbReference type="PANTHER" id="PTHR48111">
    <property type="entry name" value="REGULATOR OF RPOS"/>
    <property type="match status" value="1"/>
</dbReference>
<dbReference type="SUPFAM" id="SSF46894">
    <property type="entry name" value="C-terminal effector domain of the bipartite response regulators"/>
    <property type="match status" value="1"/>
</dbReference>
<evidence type="ECO:0000256" key="2">
    <source>
        <dbReference type="ARBA" id="ARBA00022553"/>
    </source>
</evidence>
<dbReference type="EMBL" id="BOSE01000006">
    <property type="protein sequence ID" value="GIP17604.1"/>
    <property type="molecule type" value="Genomic_DNA"/>
</dbReference>
<dbReference type="CDD" id="cd00383">
    <property type="entry name" value="trans_reg_C"/>
    <property type="match status" value="1"/>
</dbReference>
<dbReference type="InterPro" id="IPR001867">
    <property type="entry name" value="OmpR/PhoB-type_DNA-bd"/>
</dbReference>
<comment type="caution">
    <text evidence="11">The sequence shown here is derived from an EMBL/GenBank/DDBJ whole genome shotgun (WGS) entry which is preliminary data.</text>
</comment>
<dbReference type="PROSITE" id="PS51755">
    <property type="entry name" value="OMPR_PHOB"/>
    <property type="match status" value="1"/>
</dbReference>
<dbReference type="FunFam" id="1.10.10.10:FF:000018">
    <property type="entry name" value="DNA-binding response regulator ResD"/>
    <property type="match status" value="1"/>
</dbReference>
<dbReference type="SMART" id="SM00448">
    <property type="entry name" value="REC"/>
    <property type="match status" value="1"/>
</dbReference>
<evidence type="ECO:0000256" key="6">
    <source>
        <dbReference type="ARBA" id="ARBA00023163"/>
    </source>
</evidence>
<dbReference type="Pfam" id="PF00486">
    <property type="entry name" value="Trans_reg_C"/>
    <property type="match status" value="1"/>
</dbReference>
<dbReference type="GO" id="GO:0000976">
    <property type="term" value="F:transcription cis-regulatory region binding"/>
    <property type="evidence" value="ECO:0007669"/>
    <property type="project" value="TreeGrafter"/>
</dbReference>
<dbReference type="Pfam" id="PF00072">
    <property type="entry name" value="Response_reg"/>
    <property type="match status" value="1"/>
</dbReference>
<keyword evidence="4" id="KW-0805">Transcription regulation</keyword>
<dbReference type="RefSeq" id="WP_213517119.1">
    <property type="nucleotide sequence ID" value="NZ_BOSE01000006.1"/>
</dbReference>
<dbReference type="Gene3D" id="3.40.50.2300">
    <property type="match status" value="1"/>
</dbReference>
<evidence type="ECO:0000256" key="5">
    <source>
        <dbReference type="ARBA" id="ARBA00023125"/>
    </source>
</evidence>
<accession>A0A920D037</accession>
<dbReference type="PROSITE" id="PS50110">
    <property type="entry name" value="RESPONSE_REGULATORY"/>
    <property type="match status" value="1"/>
</dbReference>
<dbReference type="GO" id="GO:0032993">
    <property type="term" value="C:protein-DNA complex"/>
    <property type="evidence" value="ECO:0007669"/>
    <property type="project" value="TreeGrafter"/>
</dbReference>
<keyword evidence="2 7" id="KW-0597">Phosphoprotein</keyword>
<evidence type="ECO:0000259" key="9">
    <source>
        <dbReference type="PROSITE" id="PS50110"/>
    </source>
</evidence>
<protein>
    <submittedName>
        <fullName evidence="11">DNA-binding response regulator</fullName>
    </submittedName>
</protein>
<evidence type="ECO:0000256" key="1">
    <source>
        <dbReference type="ARBA" id="ARBA00004496"/>
    </source>
</evidence>
<proteinExistence type="predicted"/>
<evidence type="ECO:0000259" key="10">
    <source>
        <dbReference type="PROSITE" id="PS51755"/>
    </source>
</evidence>